<dbReference type="InterPro" id="IPR008753">
    <property type="entry name" value="Peptidase_M13_N"/>
</dbReference>
<dbReference type="Pfam" id="PF05649">
    <property type="entry name" value="Peptidase_M13_N"/>
    <property type="match status" value="1"/>
</dbReference>
<dbReference type="GO" id="GO:0046872">
    <property type="term" value="F:metal ion binding"/>
    <property type="evidence" value="ECO:0007669"/>
    <property type="project" value="UniProtKB-KW"/>
</dbReference>
<reference evidence="9" key="1">
    <citation type="journal article" date="2020" name="Nature">
        <title>Giant virus diversity and host interactions through global metagenomics.</title>
        <authorList>
            <person name="Schulz F."/>
            <person name="Roux S."/>
            <person name="Paez-Espino D."/>
            <person name="Jungbluth S."/>
            <person name="Walsh D.A."/>
            <person name="Denef V.J."/>
            <person name="McMahon K.D."/>
            <person name="Konstantinidis K.T."/>
            <person name="Eloe-Fadrosh E.A."/>
            <person name="Kyrpides N.C."/>
            <person name="Woyke T."/>
        </authorList>
    </citation>
    <scope>NUCLEOTIDE SEQUENCE</scope>
    <source>
        <strain evidence="9">GVMAG-M-3300023109-53</strain>
    </source>
</reference>
<evidence type="ECO:0000256" key="5">
    <source>
        <dbReference type="ARBA" id="ARBA00022833"/>
    </source>
</evidence>
<accession>A0A6C0CX93</accession>
<dbReference type="InterPro" id="IPR018497">
    <property type="entry name" value="Peptidase_M13_C"/>
</dbReference>
<feature type="domain" description="Peptidase M13 C-terminal" evidence="7">
    <location>
        <begin position="587"/>
        <end position="785"/>
    </location>
</feature>
<dbReference type="PRINTS" id="PR00786">
    <property type="entry name" value="NEPRILYSIN"/>
</dbReference>
<keyword evidence="6" id="KW-0482">Metalloprotease</keyword>
<dbReference type="InterPro" id="IPR024079">
    <property type="entry name" value="MetalloPept_cat_dom_sf"/>
</dbReference>
<proteinExistence type="predicted"/>
<dbReference type="InterPro" id="IPR000718">
    <property type="entry name" value="Peptidase_M13"/>
</dbReference>
<dbReference type="CDD" id="cd08662">
    <property type="entry name" value="M13"/>
    <property type="match status" value="1"/>
</dbReference>
<dbReference type="AlphaFoldDB" id="A0A6C0CX93"/>
<dbReference type="Pfam" id="PF01431">
    <property type="entry name" value="Peptidase_M13"/>
    <property type="match status" value="1"/>
</dbReference>
<dbReference type="GO" id="GO:0005886">
    <property type="term" value="C:plasma membrane"/>
    <property type="evidence" value="ECO:0007669"/>
    <property type="project" value="TreeGrafter"/>
</dbReference>
<organism evidence="9">
    <name type="scientific">viral metagenome</name>
    <dbReference type="NCBI Taxonomy" id="1070528"/>
    <lineage>
        <taxon>unclassified sequences</taxon>
        <taxon>metagenomes</taxon>
        <taxon>organismal metagenomes</taxon>
    </lineage>
</organism>
<keyword evidence="5" id="KW-0862">Zinc</keyword>
<comment type="cofactor">
    <cofactor evidence="1">
        <name>Zn(2+)</name>
        <dbReference type="ChEBI" id="CHEBI:29105"/>
    </cofactor>
</comment>
<evidence type="ECO:0000259" key="8">
    <source>
        <dbReference type="Pfam" id="PF05649"/>
    </source>
</evidence>
<keyword evidence="4" id="KW-0378">Hydrolase</keyword>
<evidence type="ECO:0000259" key="7">
    <source>
        <dbReference type="Pfam" id="PF01431"/>
    </source>
</evidence>
<evidence type="ECO:0000256" key="4">
    <source>
        <dbReference type="ARBA" id="ARBA00022801"/>
    </source>
</evidence>
<evidence type="ECO:0008006" key="10">
    <source>
        <dbReference type="Google" id="ProtNLM"/>
    </source>
</evidence>
<evidence type="ECO:0000313" key="9">
    <source>
        <dbReference type="EMBL" id="QHT08843.1"/>
    </source>
</evidence>
<dbReference type="GO" id="GO:0004222">
    <property type="term" value="F:metalloendopeptidase activity"/>
    <property type="evidence" value="ECO:0007669"/>
    <property type="project" value="InterPro"/>
</dbReference>
<dbReference type="PROSITE" id="PS51885">
    <property type="entry name" value="NEPRILYSIN"/>
    <property type="match status" value="1"/>
</dbReference>
<dbReference type="GO" id="GO:0016485">
    <property type="term" value="P:protein processing"/>
    <property type="evidence" value="ECO:0007669"/>
    <property type="project" value="TreeGrafter"/>
</dbReference>
<dbReference type="PANTHER" id="PTHR11733">
    <property type="entry name" value="ZINC METALLOPROTEASE FAMILY M13 NEPRILYSIN-RELATED"/>
    <property type="match status" value="1"/>
</dbReference>
<protein>
    <recommendedName>
        <fullName evidence="10">Peptidase M13 C-terminal domain-containing protein</fullName>
    </recommendedName>
</protein>
<keyword evidence="3" id="KW-0479">Metal-binding</keyword>
<feature type="domain" description="Peptidase M13 N-terminal" evidence="8">
    <location>
        <begin position="125"/>
        <end position="517"/>
    </location>
</feature>
<evidence type="ECO:0000256" key="6">
    <source>
        <dbReference type="ARBA" id="ARBA00023049"/>
    </source>
</evidence>
<evidence type="ECO:0000256" key="2">
    <source>
        <dbReference type="ARBA" id="ARBA00022670"/>
    </source>
</evidence>
<sequence length="790" mass="94078">MKGSIKKNAYKKRNKSNRLKKKHFNVKKIFGSTSQDKKIAEIKVEKMNFPLRNKNIEPSEKIFKIAGEEFEEMLIQTNRPVLQRLFSKENMERFDKLPKEQKSYTQYHELLKKELEKTSKSKYAPNQDYYTYTNYGWLKEQTQILKKDPKYYVEIDDFRMKQDEVYRELIGKLKEFIKEEPKTKKARGVEAIYKCIMNNTKEKAYEAVRKIKNDVEDITNNKTVTDMLVFLNRDEVMSWQSPIVWYVMPDEKDVKTYRSHLSPPQLGIYDYFVYIEDPKDSPKTKQFKSTFKKKYLEFIRNVFKICLPKEYKDYDPMDVWNVECQLLDAMGCIKVKKEDPNYYNVLTKKQVEEEYGLNWTEFCIKQGYSKDKIPNKIIVSSLNSLKCIMELMKEKWTTKEWKTWYLFINYKQLIRFEWDWNEVYFDFYGKFVTGQPVRFPKELYPIFMLSVTYNTLLTELYVKENFNPINTVYVYNVVNDLKEVFIRKLKRNTWLSDSTRRAAINKLKKLEVVIGTPDSKTAQTKHQALQPDPLLDYVDDNPYHNLKILSSWKRKRFIDLEGKHVIDIPDVDWNEFKLVGTQAYMVNAYYRPTSNSIYVPQAFLQKPFLDLENYGIEYNLAYMGYTLGHELSHSLDDMGSKFDENGNMNNWWTDIDRKKYQKKIDNVVKQYEEVAAKDGIEFDASTGVGESLADISGLALAEEYLFIHQLINNQIPLVKDLSLKQFYIFTAISARQQIFDKAIPAQLKQNPHPLEKYRCNCPLSRLQIFRELYNVKKGDGMWWENTDTIW</sequence>
<dbReference type="Gene3D" id="1.10.1380.10">
    <property type="entry name" value="Neutral endopeptidase , domain2"/>
    <property type="match status" value="1"/>
</dbReference>
<dbReference type="InterPro" id="IPR042089">
    <property type="entry name" value="Peptidase_M13_dom_2"/>
</dbReference>
<evidence type="ECO:0000256" key="3">
    <source>
        <dbReference type="ARBA" id="ARBA00022723"/>
    </source>
</evidence>
<dbReference type="SUPFAM" id="SSF55486">
    <property type="entry name" value="Metalloproteases ('zincins'), catalytic domain"/>
    <property type="match status" value="1"/>
</dbReference>
<evidence type="ECO:0000256" key="1">
    <source>
        <dbReference type="ARBA" id="ARBA00001947"/>
    </source>
</evidence>
<keyword evidence="2" id="KW-0645">Protease</keyword>
<dbReference type="EMBL" id="MN739502">
    <property type="protein sequence ID" value="QHT08843.1"/>
    <property type="molecule type" value="Genomic_DNA"/>
</dbReference>
<dbReference type="PANTHER" id="PTHR11733:SF241">
    <property type="entry name" value="GH26575P-RELATED"/>
    <property type="match status" value="1"/>
</dbReference>
<dbReference type="Gene3D" id="3.40.390.10">
    <property type="entry name" value="Collagenase (Catalytic Domain)"/>
    <property type="match status" value="1"/>
</dbReference>
<name>A0A6C0CX93_9ZZZZ</name>